<sequence length="421" mass="46313">MKPRIPRQTGGTNLKQLNAALTALGEKANAASAAGDYRTALQCAHQALRMAPQHAVLWSDAAVYCIKLQLWDEAIQHASRALKAKGDGLAIYDSLSHAWGAKGDAAQVRRWGVAALNQRDQRFGLAPALAHDVRGSALPAPPSAATRDSNLIAFSLFGGNPKYCETAVLNVLEQPAIYPHWRCVFFVDASVPADVVERLRDGGRVIEVTEPALLSAPGPMWRFLAYDLPDVHRVIFRDADSVISQREAEAVQEWIDSGERFHLMRDYATHTELILAGLWGVCAGALPPMRGLMDSFLAQPVSSQHFADQYFLRSWVWPYARQSLLQHDSQFGFLEARPFPCGTWTAASHVGAAEGATHFSMPIDAADGTPVLWVLHHKDAEEREICRYKSVVQQGLLTANLPARYGRSINAGEMGIRYQLI</sequence>
<dbReference type="RefSeq" id="WP_184588007.1">
    <property type="nucleotide sequence ID" value="NZ_JACHLI010000005.1"/>
</dbReference>
<comment type="caution">
    <text evidence="1">The sequence shown here is derived from an EMBL/GenBank/DDBJ whole genome shotgun (WGS) entry which is preliminary data.</text>
</comment>
<proteinExistence type="predicted"/>
<dbReference type="EMBL" id="JACHLI010000005">
    <property type="protein sequence ID" value="MBB4863038.1"/>
    <property type="molecule type" value="Genomic_DNA"/>
</dbReference>
<evidence type="ECO:0000313" key="1">
    <source>
        <dbReference type="EMBL" id="MBB4863038.1"/>
    </source>
</evidence>
<dbReference type="InterPro" id="IPR011990">
    <property type="entry name" value="TPR-like_helical_dom_sf"/>
</dbReference>
<evidence type="ECO:0000313" key="2">
    <source>
        <dbReference type="Proteomes" id="UP000566995"/>
    </source>
</evidence>
<protein>
    <recommendedName>
        <fullName evidence="3">Tetratricopeptide repeat protein</fullName>
    </recommendedName>
</protein>
<dbReference type="AlphaFoldDB" id="A0A7W7KIQ0"/>
<accession>A0A7W7KIQ0</accession>
<gene>
    <name evidence="1" type="ORF">HNP46_001883</name>
</gene>
<dbReference type="Proteomes" id="UP000566995">
    <property type="component" value="Unassembled WGS sequence"/>
</dbReference>
<reference evidence="1 2" key="1">
    <citation type="submission" date="2020-08" db="EMBL/GenBank/DDBJ databases">
        <title>Functional genomics of gut bacteria from endangered species of beetles.</title>
        <authorList>
            <person name="Carlos-Shanley C."/>
        </authorList>
    </citation>
    <scope>NUCLEOTIDE SEQUENCE [LARGE SCALE GENOMIC DNA]</scope>
    <source>
        <strain evidence="1 2">S00179</strain>
    </source>
</reference>
<organism evidence="1 2">
    <name type="scientific">Pseudomonas nitroreducens</name>
    <dbReference type="NCBI Taxonomy" id="46680"/>
    <lineage>
        <taxon>Bacteria</taxon>
        <taxon>Pseudomonadati</taxon>
        <taxon>Pseudomonadota</taxon>
        <taxon>Gammaproteobacteria</taxon>
        <taxon>Pseudomonadales</taxon>
        <taxon>Pseudomonadaceae</taxon>
        <taxon>Pseudomonas</taxon>
    </lineage>
</organism>
<dbReference type="SMART" id="SM00028">
    <property type="entry name" value="TPR"/>
    <property type="match status" value="2"/>
</dbReference>
<name>A0A7W7KIQ0_PSENT</name>
<dbReference type="Pfam" id="PF14559">
    <property type="entry name" value="TPR_19"/>
    <property type="match status" value="1"/>
</dbReference>
<dbReference type="Gene3D" id="1.25.40.10">
    <property type="entry name" value="Tetratricopeptide repeat domain"/>
    <property type="match status" value="1"/>
</dbReference>
<evidence type="ECO:0008006" key="3">
    <source>
        <dbReference type="Google" id="ProtNLM"/>
    </source>
</evidence>
<dbReference type="SUPFAM" id="SSF48452">
    <property type="entry name" value="TPR-like"/>
    <property type="match status" value="1"/>
</dbReference>
<dbReference type="InterPro" id="IPR019734">
    <property type="entry name" value="TPR_rpt"/>
</dbReference>